<comment type="caution">
    <text evidence="3">The sequence shown here is derived from an EMBL/GenBank/DDBJ whole genome shotgun (WGS) entry which is preliminary data.</text>
</comment>
<feature type="region of interest" description="Disordered" evidence="1">
    <location>
        <begin position="1"/>
        <end position="67"/>
    </location>
</feature>
<dbReference type="Proteomes" id="UP001327027">
    <property type="component" value="Unassembled WGS sequence"/>
</dbReference>
<accession>A0ABU5ZQ39</accession>
<evidence type="ECO:0000313" key="4">
    <source>
        <dbReference type="Proteomes" id="UP001327027"/>
    </source>
</evidence>
<evidence type="ECO:0000313" key="3">
    <source>
        <dbReference type="EMBL" id="MEB3344044.1"/>
    </source>
</evidence>
<evidence type="ECO:0000259" key="2">
    <source>
        <dbReference type="Pfam" id="PF13699"/>
    </source>
</evidence>
<sequence>MKTQTDKSQEPKNSITPRVTSESSNGGTAQLMDNRTSSIDQRKLKSGINSAENSITPIQQKNNTGLPDKFKSSIENLSGYSMDDVKVHYNSSKPAQLQAHAYAQGTDIHLAPGQEKHLPHEAWHVVQQKQGRVKPTRQLKSKVNINDDAGLEKEADVMGAKVLRMQSANSQNLILEKENGSSNTIQRRREDTYILRLLFSGSGHNFISENRRIEVENNVHQDEKWSTEERVKVKKRLLPTTHDTEREKVEEFDIAGPGAPKANWFKSLAGTVDVGSNKIANLKTGILELVKRKIIENKDLPNKKIKIVGHSRGAVAGAYVAEALKQEYRNQRNQVEVSYSGYDPVPDAKYFIDLGSTTPTDLESVDKSAVVYSVASGQTGAIDSVRKKMFGKKTQHKFSGLMKPKALLNSKVVILTSAQHSANLNGVFEYVGKEYSMFNLVDLPGGVYVEDEWIEMEGGGKRGEDSAFGKIILAKLNDINDFDNAYKELQKESKAIPDWGRQKEVKKAAVTTFTNENDT</sequence>
<dbReference type="RefSeq" id="WP_324178097.1">
    <property type="nucleotide sequence ID" value="NZ_BAABAW010000016.1"/>
</dbReference>
<feature type="domain" description="eCIS core" evidence="2">
    <location>
        <begin position="66"/>
        <end position="131"/>
    </location>
</feature>
<feature type="compositionally biased region" description="Basic and acidic residues" evidence="1">
    <location>
        <begin position="1"/>
        <end position="10"/>
    </location>
</feature>
<proteinExistence type="predicted"/>
<dbReference type="InterPro" id="IPR025295">
    <property type="entry name" value="eCIS_core_dom"/>
</dbReference>
<feature type="compositionally biased region" description="Polar residues" evidence="1">
    <location>
        <begin position="47"/>
        <end position="65"/>
    </location>
</feature>
<evidence type="ECO:0000256" key="1">
    <source>
        <dbReference type="SAM" id="MobiDB-lite"/>
    </source>
</evidence>
<feature type="compositionally biased region" description="Polar residues" evidence="1">
    <location>
        <begin position="11"/>
        <end position="39"/>
    </location>
</feature>
<dbReference type="Pfam" id="PF13699">
    <property type="entry name" value="eCIS_core"/>
    <property type="match status" value="1"/>
</dbReference>
<gene>
    <name evidence="3" type="ORF">U6A24_01150</name>
</gene>
<protein>
    <submittedName>
        <fullName evidence="3">DUF4157 domain-containing protein</fullName>
    </submittedName>
</protein>
<organism evidence="3 4">
    <name type="scientific">Aquimarina gracilis</name>
    <dbReference type="NCBI Taxonomy" id="874422"/>
    <lineage>
        <taxon>Bacteria</taxon>
        <taxon>Pseudomonadati</taxon>
        <taxon>Bacteroidota</taxon>
        <taxon>Flavobacteriia</taxon>
        <taxon>Flavobacteriales</taxon>
        <taxon>Flavobacteriaceae</taxon>
        <taxon>Aquimarina</taxon>
    </lineage>
</organism>
<name>A0ABU5ZQ39_9FLAO</name>
<reference evidence="3 4" key="1">
    <citation type="journal article" date="2013" name="Int. J. Syst. Evol. Microbiol.">
        <title>Aquimarina gracilis sp. nov., isolated from the gut microflora of a mussel, Mytilus coruscus, and emended description of Aquimarina spongiae.</title>
        <authorList>
            <person name="Park S.C."/>
            <person name="Choe H.N."/>
            <person name="Baik K.S."/>
            <person name="Seong C.N."/>
        </authorList>
    </citation>
    <scope>NUCLEOTIDE SEQUENCE [LARGE SCALE GENOMIC DNA]</scope>
    <source>
        <strain evidence="3 4">PSC32</strain>
    </source>
</reference>
<keyword evidence="4" id="KW-1185">Reference proteome</keyword>
<dbReference type="EMBL" id="JAYKLX010000001">
    <property type="protein sequence ID" value="MEB3344044.1"/>
    <property type="molecule type" value="Genomic_DNA"/>
</dbReference>